<protein>
    <submittedName>
        <fullName evidence="2">Uncharacterized protein</fullName>
    </submittedName>
</protein>
<gene>
    <name evidence="2" type="ORF">M6B38_112690</name>
</gene>
<keyword evidence="3" id="KW-1185">Reference proteome</keyword>
<sequence length="21" mass="2116">MGERAASLAISRAPSSVAADR</sequence>
<organism evidence="2 3">
    <name type="scientific">Iris pallida</name>
    <name type="common">Sweet iris</name>
    <dbReference type="NCBI Taxonomy" id="29817"/>
    <lineage>
        <taxon>Eukaryota</taxon>
        <taxon>Viridiplantae</taxon>
        <taxon>Streptophyta</taxon>
        <taxon>Embryophyta</taxon>
        <taxon>Tracheophyta</taxon>
        <taxon>Spermatophyta</taxon>
        <taxon>Magnoliopsida</taxon>
        <taxon>Liliopsida</taxon>
        <taxon>Asparagales</taxon>
        <taxon>Iridaceae</taxon>
        <taxon>Iridoideae</taxon>
        <taxon>Irideae</taxon>
        <taxon>Iris</taxon>
    </lineage>
</organism>
<reference evidence="2" key="2">
    <citation type="submission" date="2023-04" db="EMBL/GenBank/DDBJ databases">
        <authorList>
            <person name="Bruccoleri R.E."/>
            <person name="Oakeley E.J."/>
            <person name="Faust A.-M."/>
            <person name="Dessus-Babus S."/>
            <person name="Altorfer M."/>
            <person name="Burckhardt D."/>
            <person name="Oertli M."/>
            <person name="Naumann U."/>
            <person name="Petersen F."/>
            <person name="Wong J."/>
        </authorList>
    </citation>
    <scope>NUCLEOTIDE SEQUENCE</scope>
    <source>
        <strain evidence="2">GSM-AAB239-AS_SAM_17_03QT</strain>
        <tissue evidence="2">Leaf</tissue>
    </source>
</reference>
<evidence type="ECO:0000313" key="3">
    <source>
        <dbReference type="Proteomes" id="UP001140949"/>
    </source>
</evidence>
<evidence type="ECO:0000256" key="1">
    <source>
        <dbReference type="SAM" id="MobiDB-lite"/>
    </source>
</evidence>
<reference evidence="2" key="1">
    <citation type="journal article" date="2023" name="GigaByte">
        <title>Genome assembly of the bearded iris, Iris pallida Lam.</title>
        <authorList>
            <person name="Bruccoleri R.E."/>
            <person name="Oakeley E.J."/>
            <person name="Faust A.M.E."/>
            <person name="Altorfer M."/>
            <person name="Dessus-Babus S."/>
            <person name="Burckhardt D."/>
            <person name="Oertli M."/>
            <person name="Naumann U."/>
            <person name="Petersen F."/>
            <person name="Wong J."/>
        </authorList>
    </citation>
    <scope>NUCLEOTIDE SEQUENCE</scope>
    <source>
        <strain evidence="2">GSM-AAB239-AS_SAM_17_03QT</strain>
    </source>
</reference>
<proteinExistence type="predicted"/>
<name>A0AAX6DMT2_IRIPA</name>
<feature type="region of interest" description="Disordered" evidence="1">
    <location>
        <begin position="1"/>
        <end position="21"/>
    </location>
</feature>
<evidence type="ECO:0000313" key="2">
    <source>
        <dbReference type="EMBL" id="KAJ6793083.1"/>
    </source>
</evidence>
<dbReference type="EMBL" id="JANAVB010043220">
    <property type="protein sequence ID" value="KAJ6793083.1"/>
    <property type="molecule type" value="Genomic_DNA"/>
</dbReference>
<comment type="caution">
    <text evidence="2">The sequence shown here is derived from an EMBL/GenBank/DDBJ whole genome shotgun (WGS) entry which is preliminary data.</text>
</comment>
<accession>A0AAX6DMT2</accession>
<dbReference type="Proteomes" id="UP001140949">
    <property type="component" value="Unassembled WGS sequence"/>
</dbReference>
<dbReference type="AlphaFoldDB" id="A0AAX6DMT2"/>